<proteinExistence type="predicted"/>
<name>A0A813HM67_POLGL</name>
<gene>
    <name evidence="2" type="ORF">PGLA1383_LOCUS54194</name>
</gene>
<keyword evidence="1" id="KW-0472">Membrane</keyword>
<dbReference type="Proteomes" id="UP000654075">
    <property type="component" value="Unassembled WGS sequence"/>
</dbReference>
<keyword evidence="3" id="KW-1185">Reference proteome</keyword>
<reference evidence="2" key="1">
    <citation type="submission" date="2021-02" db="EMBL/GenBank/DDBJ databases">
        <authorList>
            <person name="Dougan E. K."/>
            <person name="Rhodes N."/>
            <person name="Thang M."/>
            <person name="Chan C."/>
        </authorList>
    </citation>
    <scope>NUCLEOTIDE SEQUENCE</scope>
</reference>
<dbReference type="EMBL" id="CAJNNV010032159">
    <property type="protein sequence ID" value="CAE8639139.1"/>
    <property type="molecule type" value="Genomic_DNA"/>
</dbReference>
<organism evidence="2 3">
    <name type="scientific">Polarella glacialis</name>
    <name type="common">Dinoflagellate</name>
    <dbReference type="NCBI Taxonomy" id="89957"/>
    <lineage>
        <taxon>Eukaryota</taxon>
        <taxon>Sar</taxon>
        <taxon>Alveolata</taxon>
        <taxon>Dinophyceae</taxon>
        <taxon>Suessiales</taxon>
        <taxon>Suessiaceae</taxon>
        <taxon>Polarella</taxon>
    </lineage>
</organism>
<sequence>MRGLLLTRPRISVAIALSCYVVVVVIAVAVVVAVYPFSSLSFFFKGFSACLDGSGACVDEFVPPDAERHPAVGPFTDRENLLVSAKGYQQLDVCFAIVVC</sequence>
<dbReference type="AlphaFoldDB" id="A0A813HM67"/>
<evidence type="ECO:0000313" key="2">
    <source>
        <dbReference type="EMBL" id="CAE8639139.1"/>
    </source>
</evidence>
<evidence type="ECO:0000256" key="1">
    <source>
        <dbReference type="SAM" id="Phobius"/>
    </source>
</evidence>
<accession>A0A813HM67</accession>
<comment type="caution">
    <text evidence="2">The sequence shown here is derived from an EMBL/GenBank/DDBJ whole genome shotgun (WGS) entry which is preliminary data.</text>
</comment>
<protein>
    <submittedName>
        <fullName evidence="2">Uncharacterized protein</fullName>
    </submittedName>
</protein>
<evidence type="ECO:0000313" key="3">
    <source>
        <dbReference type="Proteomes" id="UP000654075"/>
    </source>
</evidence>
<keyword evidence="1" id="KW-1133">Transmembrane helix</keyword>
<keyword evidence="1" id="KW-0812">Transmembrane</keyword>
<feature type="transmembrane region" description="Helical" evidence="1">
    <location>
        <begin position="12"/>
        <end position="37"/>
    </location>
</feature>